<evidence type="ECO:0000256" key="1">
    <source>
        <dbReference type="ARBA" id="ARBA00004651"/>
    </source>
</evidence>
<comment type="caution">
    <text evidence="7">Lacks conserved residue(s) required for the propagation of feature annotation.</text>
</comment>
<evidence type="ECO:0000256" key="3">
    <source>
        <dbReference type="ARBA" id="ARBA00022475"/>
    </source>
</evidence>
<feature type="transmembrane region" description="Helical" evidence="7">
    <location>
        <begin position="27"/>
        <end position="48"/>
    </location>
</feature>
<proteinExistence type="inferred from homology"/>
<evidence type="ECO:0000256" key="2">
    <source>
        <dbReference type="ARBA" id="ARBA00022448"/>
    </source>
</evidence>
<evidence type="ECO:0000256" key="7">
    <source>
        <dbReference type="RuleBase" id="RU369079"/>
    </source>
</evidence>
<dbReference type="GO" id="GO:0022857">
    <property type="term" value="F:transmembrane transporter activity"/>
    <property type="evidence" value="ECO:0007669"/>
    <property type="project" value="UniProtKB-UniRule"/>
</dbReference>
<dbReference type="OrthoDB" id="6900059at2"/>
<comment type="caution">
    <text evidence="9">The sequence shown here is derived from an EMBL/GenBank/DDBJ whole genome shotgun (WGS) entry which is preliminary data.</text>
</comment>
<dbReference type="AlphaFoldDB" id="A0A4R6DUJ9"/>
<feature type="transmembrane region" description="Helical" evidence="7">
    <location>
        <begin position="109"/>
        <end position="129"/>
    </location>
</feature>
<protein>
    <recommendedName>
        <fullName evidence="7">TRAP transporter small permease protein</fullName>
    </recommendedName>
</protein>
<dbReference type="GO" id="GO:0005886">
    <property type="term" value="C:plasma membrane"/>
    <property type="evidence" value="ECO:0007669"/>
    <property type="project" value="UniProtKB-SubCell"/>
</dbReference>
<accession>A0A4R6DUJ9</accession>
<dbReference type="InterPro" id="IPR055348">
    <property type="entry name" value="DctQ"/>
</dbReference>
<keyword evidence="6 7" id="KW-0472">Membrane</keyword>
<comment type="subcellular location">
    <subcellularLocation>
        <location evidence="7">Cell inner membrane</location>
        <topology evidence="7">Multi-pass membrane protein</topology>
    </subcellularLocation>
    <subcellularLocation>
        <location evidence="1">Cell membrane</location>
        <topology evidence="1">Multi-pass membrane protein</topology>
    </subcellularLocation>
</comment>
<keyword evidence="5 7" id="KW-1133">Transmembrane helix</keyword>
<keyword evidence="7" id="KW-0997">Cell inner membrane</keyword>
<evidence type="ECO:0000256" key="4">
    <source>
        <dbReference type="ARBA" id="ARBA00022692"/>
    </source>
</evidence>
<evidence type="ECO:0000259" key="8">
    <source>
        <dbReference type="Pfam" id="PF04290"/>
    </source>
</evidence>
<organism evidence="9 10">
    <name type="scientific">Azoarcus indigens</name>
    <dbReference type="NCBI Taxonomy" id="29545"/>
    <lineage>
        <taxon>Bacteria</taxon>
        <taxon>Pseudomonadati</taxon>
        <taxon>Pseudomonadota</taxon>
        <taxon>Betaproteobacteria</taxon>
        <taxon>Rhodocyclales</taxon>
        <taxon>Zoogloeaceae</taxon>
        <taxon>Azoarcus</taxon>
    </lineage>
</organism>
<keyword evidence="2 7" id="KW-0813">Transport</keyword>
<evidence type="ECO:0000256" key="6">
    <source>
        <dbReference type="ARBA" id="ARBA00023136"/>
    </source>
</evidence>
<dbReference type="Pfam" id="PF04290">
    <property type="entry name" value="DctQ"/>
    <property type="match status" value="1"/>
</dbReference>
<feature type="domain" description="Tripartite ATP-independent periplasmic transporters DctQ component" evidence="8">
    <location>
        <begin position="39"/>
        <end position="168"/>
    </location>
</feature>
<name>A0A4R6DUJ9_9RHOO</name>
<feature type="transmembrane region" description="Helical" evidence="7">
    <location>
        <begin position="141"/>
        <end position="163"/>
    </location>
</feature>
<reference evidence="9 10" key="1">
    <citation type="submission" date="2019-03" db="EMBL/GenBank/DDBJ databases">
        <title>Genomic Encyclopedia of Type Strains, Phase IV (KMG-IV): sequencing the most valuable type-strain genomes for metagenomic binning, comparative biology and taxonomic classification.</title>
        <authorList>
            <person name="Goeker M."/>
        </authorList>
    </citation>
    <scope>NUCLEOTIDE SEQUENCE [LARGE SCALE GENOMIC DNA]</scope>
    <source>
        <strain evidence="9 10">DSM 12121</strain>
    </source>
</reference>
<keyword evidence="4 7" id="KW-0812">Transmembrane</keyword>
<evidence type="ECO:0000313" key="10">
    <source>
        <dbReference type="Proteomes" id="UP000295129"/>
    </source>
</evidence>
<dbReference type="EMBL" id="SNVV01000013">
    <property type="protein sequence ID" value="TDN48886.1"/>
    <property type="molecule type" value="Genomic_DNA"/>
</dbReference>
<dbReference type="RefSeq" id="WP_133592928.1">
    <property type="nucleotide sequence ID" value="NZ_SNVV01000013.1"/>
</dbReference>
<evidence type="ECO:0000256" key="5">
    <source>
        <dbReference type="ARBA" id="ARBA00022989"/>
    </source>
</evidence>
<dbReference type="Proteomes" id="UP000295129">
    <property type="component" value="Unassembled WGS sequence"/>
</dbReference>
<keyword evidence="3" id="KW-1003">Cell membrane</keyword>
<sequence>MNEPMGLPPELRQRGAVEAALSGICRLLAYAGGALFLGLMAMSLVSIVGRKLGFGSVNGDIELMQAGTAVAAAAFLPYCALMGENLKVDFFTEHLPAARKRWMDGSADLILAIAVAVLAWRTALSAISIHEAGEVTTLVSLPVWIPVAALVPSLALTSLCAFYRAASAFFCRQAMPLASGLERAARPEVAK</sequence>
<comment type="similarity">
    <text evidence="7">Belongs to the TRAP transporter small permease family.</text>
</comment>
<keyword evidence="10" id="KW-1185">Reference proteome</keyword>
<gene>
    <name evidence="9" type="ORF">C7389_1137</name>
</gene>
<comment type="function">
    <text evidence="7">Part of the tripartite ATP-independent periplasmic (TRAP) transport system.</text>
</comment>
<evidence type="ECO:0000313" key="9">
    <source>
        <dbReference type="EMBL" id="TDN48886.1"/>
    </source>
</evidence>
<comment type="subunit">
    <text evidence="7">The complex comprises the extracytoplasmic solute receptor protein and the two transmembrane proteins.</text>
</comment>